<keyword evidence="2" id="KW-1185">Reference proteome</keyword>
<name>A0A164ZQG1_9CRUS</name>
<evidence type="ECO:0000313" key="1">
    <source>
        <dbReference type="EMBL" id="KZS16618.1"/>
    </source>
</evidence>
<sequence>MCMAPGAGESNSLFVEFFKLLARQAIEMKRCDHVNKMCSRHPPTSSFRYSTNVHGASAWIRLGDALLLRRACR</sequence>
<dbReference type="AlphaFoldDB" id="A0A164ZQG1"/>
<organism evidence="1 2">
    <name type="scientific">Daphnia magna</name>
    <dbReference type="NCBI Taxonomy" id="35525"/>
    <lineage>
        <taxon>Eukaryota</taxon>
        <taxon>Metazoa</taxon>
        <taxon>Ecdysozoa</taxon>
        <taxon>Arthropoda</taxon>
        <taxon>Crustacea</taxon>
        <taxon>Branchiopoda</taxon>
        <taxon>Diplostraca</taxon>
        <taxon>Cladocera</taxon>
        <taxon>Anomopoda</taxon>
        <taxon>Daphniidae</taxon>
        <taxon>Daphnia</taxon>
    </lineage>
</organism>
<accession>A0A164ZQG1</accession>
<dbReference type="EMBL" id="LRGB01000687">
    <property type="protein sequence ID" value="KZS16618.1"/>
    <property type="molecule type" value="Genomic_DNA"/>
</dbReference>
<proteinExistence type="predicted"/>
<gene>
    <name evidence="1" type="ORF">APZ42_017246</name>
</gene>
<evidence type="ECO:0000313" key="2">
    <source>
        <dbReference type="Proteomes" id="UP000076858"/>
    </source>
</evidence>
<reference evidence="1 2" key="1">
    <citation type="submission" date="2016-03" db="EMBL/GenBank/DDBJ databases">
        <title>EvidentialGene: Evidence-directed Construction of Genes on Genomes.</title>
        <authorList>
            <person name="Gilbert D.G."/>
            <person name="Choi J.-H."/>
            <person name="Mockaitis K."/>
            <person name="Colbourne J."/>
            <person name="Pfrender M."/>
        </authorList>
    </citation>
    <scope>NUCLEOTIDE SEQUENCE [LARGE SCALE GENOMIC DNA]</scope>
    <source>
        <strain evidence="1 2">Xinb3</strain>
        <tissue evidence="1">Complete organism</tissue>
    </source>
</reference>
<dbReference type="Proteomes" id="UP000076858">
    <property type="component" value="Unassembled WGS sequence"/>
</dbReference>
<comment type="caution">
    <text evidence="1">The sequence shown here is derived from an EMBL/GenBank/DDBJ whole genome shotgun (WGS) entry which is preliminary data.</text>
</comment>
<protein>
    <submittedName>
        <fullName evidence="1">Uncharacterized protein</fullName>
    </submittedName>
</protein>